<gene>
    <name evidence="1" type="ORF">S01H1_37014</name>
</gene>
<protein>
    <submittedName>
        <fullName evidence="1">Uncharacterized protein</fullName>
    </submittedName>
</protein>
<accession>X0VCZ7</accession>
<comment type="caution">
    <text evidence="1">The sequence shown here is derived from an EMBL/GenBank/DDBJ whole genome shotgun (WGS) entry which is preliminary data.</text>
</comment>
<dbReference type="EMBL" id="BARS01023229">
    <property type="protein sequence ID" value="GAG09132.1"/>
    <property type="molecule type" value="Genomic_DNA"/>
</dbReference>
<evidence type="ECO:0000313" key="1">
    <source>
        <dbReference type="EMBL" id="GAG09132.1"/>
    </source>
</evidence>
<sequence>MKYKEKYKELNEWVKNISFIQNEILKVIGYEVKQKSPNQMTTVHPYLYIEKISDKENEIPEIIKKEELKYGINK</sequence>
<dbReference type="AlphaFoldDB" id="X0VCZ7"/>
<organism evidence="1">
    <name type="scientific">marine sediment metagenome</name>
    <dbReference type="NCBI Taxonomy" id="412755"/>
    <lineage>
        <taxon>unclassified sequences</taxon>
        <taxon>metagenomes</taxon>
        <taxon>ecological metagenomes</taxon>
    </lineage>
</organism>
<reference evidence="1" key="1">
    <citation type="journal article" date="2014" name="Front. Microbiol.">
        <title>High frequency of phylogenetically diverse reductive dehalogenase-homologous genes in deep subseafloor sedimentary metagenomes.</title>
        <authorList>
            <person name="Kawai M."/>
            <person name="Futagami T."/>
            <person name="Toyoda A."/>
            <person name="Takaki Y."/>
            <person name="Nishi S."/>
            <person name="Hori S."/>
            <person name="Arai W."/>
            <person name="Tsubouchi T."/>
            <person name="Morono Y."/>
            <person name="Uchiyama I."/>
            <person name="Ito T."/>
            <person name="Fujiyama A."/>
            <person name="Inagaki F."/>
            <person name="Takami H."/>
        </authorList>
    </citation>
    <scope>NUCLEOTIDE SEQUENCE</scope>
    <source>
        <strain evidence="1">Expedition CK06-06</strain>
    </source>
</reference>
<proteinExistence type="predicted"/>
<name>X0VCZ7_9ZZZZ</name>